<organism evidence="14 15">
    <name type="scientific">Agrococcus casei LMG 22410</name>
    <dbReference type="NCBI Taxonomy" id="1255656"/>
    <lineage>
        <taxon>Bacteria</taxon>
        <taxon>Bacillati</taxon>
        <taxon>Actinomycetota</taxon>
        <taxon>Actinomycetes</taxon>
        <taxon>Micrococcales</taxon>
        <taxon>Microbacteriaceae</taxon>
        <taxon>Agrococcus</taxon>
    </lineage>
</organism>
<gene>
    <name evidence="10" type="primary">miaA</name>
    <name evidence="14" type="ORF">CZ674_12360</name>
</gene>
<evidence type="ECO:0000256" key="3">
    <source>
        <dbReference type="ARBA" id="ARBA00005842"/>
    </source>
</evidence>
<keyword evidence="8 10" id="KW-0460">Magnesium</keyword>
<dbReference type="PANTHER" id="PTHR11088">
    <property type="entry name" value="TRNA DIMETHYLALLYLTRANSFERASE"/>
    <property type="match status" value="1"/>
</dbReference>
<reference evidence="14 15" key="1">
    <citation type="submission" date="2017-02" db="EMBL/GenBank/DDBJ databases">
        <authorList>
            <person name="Peterson S.W."/>
        </authorList>
    </citation>
    <scope>NUCLEOTIDE SEQUENCE [LARGE SCALE GENOMIC DNA]</scope>
    <source>
        <strain evidence="14 15">LMG 22410</strain>
    </source>
</reference>
<evidence type="ECO:0000256" key="11">
    <source>
        <dbReference type="RuleBase" id="RU003783"/>
    </source>
</evidence>
<keyword evidence="5 10" id="KW-0819">tRNA processing</keyword>
<dbReference type="Pfam" id="PF01715">
    <property type="entry name" value="IPPT"/>
    <property type="match status" value="1"/>
</dbReference>
<dbReference type="AlphaFoldDB" id="A0A1R4GIR9"/>
<dbReference type="HAMAP" id="MF_00185">
    <property type="entry name" value="IPP_trans"/>
    <property type="match status" value="1"/>
</dbReference>
<keyword evidence="4 10" id="KW-0808">Transferase</keyword>
<evidence type="ECO:0000256" key="10">
    <source>
        <dbReference type="HAMAP-Rule" id="MF_00185"/>
    </source>
</evidence>
<dbReference type="Gene3D" id="3.40.50.300">
    <property type="entry name" value="P-loop containing nucleotide triphosphate hydrolases"/>
    <property type="match status" value="1"/>
</dbReference>
<feature type="binding site" evidence="10">
    <location>
        <begin position="9"/>
        <end position="14"/>
    </location>
    <ligand>
        <name>substrate</name>
    </ligand>
</feature>
<evidence type="ECO:0000256" key="1">
    <source>
        <dbReference type="ARBA" id="ARBA00001946"/>
    </source>
</evidence>
<dbReference type="OrthoDB" id="9776390at2"/>
<keyword evidence="15" id="KW-1185">Reference proteome</keyword>
<dbReference type="InterPro" id="IPR027417">
    <property type="entry name" value="P-loop_NTPase"/>
</dbReference>
<dbReference type="GO" id="GO:0005524">
    <property type="term" value="F:ATP binding"/>
    <property type="evidence" value="ECO:0007669"/>
    <property type="project" value="UniProtKB-UniRule"/>
</dbReference>
<dbReference type="RefSeq" id="WP_086992848.1">
    <property type="nucleotide sequence ID" value="NZ_FUHU01000045.1"/>
</dbReference>
<evidence type="ECO:0000256" key="9">
    <source>
        <dbReference type="ARBA" id="ARBA00049563"/>
    </source>
</evidence>
<sequence>MLLTVVGATGTGKSEFALDAVEALASRGIEAEIVNADALQLYRGMDIATAKLPPAARRGVPHHMLDVLDVHEESTVAGYQRRAGDAIAEIESRGAWPILVGGSGLYVSAVVFGFEFPPRDPALRARLEQQLDELGASAMHATLAVLDADAAASIDPANGRRIVRAIEAVTVTGEPFQASLPSTEPVRPTRIAHLRCDREILVHRLNARAAGFWQQGLLDEVEDLRGRGLERGVTARQAIGYSQALAQLRGELNEQQAIEAAQLATRKYSRRQVSWFKRYAADEPDPLMADAWVEQVLETVH</sequence>
<evidence type="ECO:0000256" key="4">
    <source>
        <dbReference type="ARBA" id="ARBA00022679"/>
    </source>
</evidence>
<dbReference type="EMBL" id="FUHU01000045">
    <property type="protein sequence ID" value="SJM68106.1"/>
    <property type="molecule type" value="Genomic_DNA"/>
</dbReference>
<evidence type="ECO:0000256" key="8">
    <source>
        <dbReference type="ARBA" id="ARBA00022842"/>
    </source>
</evidence>
<keyword evidence="6 10" id="KW-0547">Nucleotide-binding</keyword>
<comment type="cofactor">
    <cofactor evidence="1 10">
        <name>Mg(2+)</name>
        <dbReference type="ChEBI" id="CHEBI:18420"/>
    </cofactor>
</comment>
<dbReference type="PANTHER" id="PTHR11088:SF60">
    <property type="entry name" value="TRNA DIMETHYLALLYLTRANSFERASE"/>
    <property type="match status" value="1"/>
</dbReference>
<dbReference type="NCBIfam" id="TIGR00174">
    <property type="entry name" value="miaA"/>
    <property type="match status" value="1"/>
</dbReference>
<evidence type="ECO:0000256" key="12">
    <source>
        <dbReference type="RuleBase" id="RU003784"/>
    </source>
</evidence>
<dbReference type="GO" id="GO:0052381">
    <property type="term" value="F:tRNA dimethylallyltransferase activity"/>
    <property type="evidence" value="ECO:0007669"/>
    <property type="project" value="UniProtKB-UniRule"/>
</dbReference>
<comment type="caution">
    <text evidence="10">Lacks conserved residue(s) required for the propagation of feature annotation.</text>
</comment>
<evidence type="ECO:0000256" key="2">
    <source>
        <dbReference type="ARBA" id="ARBA00003213"/>
    </source>
</evidence>
<comment type="function">
    <text evidence="2 10 12">Catalyzes the transfer of a dimethylallyl group onto the adenine at position 37 in tRNAs that read codons beginning with uridine, leading to the formation of N6-(dimethylallyl)adenosine (i(6)A).</text>
</comment>
<dbReference type="Proteomes" id="UP000195787">
    <property type="component" value="Unassembled WGS sequence"/>
</dbReference>
<comment type="similarity">
    <text evidence="3 10 13">Belongs to the IPP transferase family.</text>
</comment>
<proteinExistence type="inferred from homology"/>
<evidence type="ECO:0000313" key="14">
    <source>
        <dbReference type="EMBL" id="SJM68106.1"/>
    </source>
</evidence>
<dbReference type="GeneID" id="303173999"/>
<comment type="catalytic activity">
    <reaction evidence="9 10 11">
        <text>adenosine(37) in tRNA + dimethylallyl diphosphate = N(6)-dimethylallyladenosine(37) in tRNA + diphosphate</text>
        <dbReference type="Rhea" id="RHEA:26482"/>
        <dbReference type="Rhea" id="RHEA-COMP:10162"/>
        <dbReference type="Rhea" id="RHEA-COMP:10375"/>
        <dbReference type="ChEBI" id="CHEBI:33019"/>
        <dbReference type="ChEBI" id="CHEBI:57623"/>
        <dbReference type="ChEBI" id="CHEBI:74411"/>
        <dbReference type="ChEBI" id="CHEBI:74415"/>
        <dbReference type="EC" id="2.5.1.75"/>
    </reaction>
</comment>
<dbReference type="EC" id="2.5.1.75" evidence="10"/>
<dbReference type="InterPro" id="IPR018022">
    <property type="entry name" value="IPT"/>
</dbReference>
<dbReference type="InterPro" id="IPR039657">
    <property type="entry name" value="Dimethylallyltransferase"/>
</dbReference>
<evidence type="ECO:0000256" key="7">
    <source>
        <dbReference type="ARBA" id="ARBA00022840"/>
    </source>
</evidence>
<name>A0A1R4GIR9_9MICO</name>
<feature type="binding site" evidence="10">
    <location>
        <begin position="7"/>
        <end position="14"/>
    </location>
    <ligand>
        <name>ATP</name>
        <dbReference type="ChEBI" id="CHEBI:30616"/>
    </ligand>
</feature>
<dbReference type="GO" id="GO:0006400">
    <property type="term" value="P:tRNA modification"/>
    <property type="evidence" value="ECO:0007669"/>
    <property type="project" value="TreeGrafter"/>
</dbReference>
<dbReference type="Gene3D" id="1.10.20.140">
    <property type="match status" value="1"/>
</dbReference>
<dbReference type="SUPFAM" id="SSF52540">
    <property type="entry name" value="P-loop containing nucleoside triphosphate hydrolases"/>
    <property type="match status" value="1"/>
</dbReference>
<evidence type="ECO:0000256" key="13">
    <source>
        <dbReference type="RuleBase" id="RU003785"/>
    </source>
</evidence>
<feature type="site" description="Interaction with substrate tRNA" evidence="10">
    <location>
        <position position="103"/>
    </location>
</feature>
<keyword evidence="7 10" id="KW-0067">ATP-binding</keyword>
<feature type="site" description="Interaction with substrate tRNA" evidence="10">
    <location>
        <position position="124"/>
    </location>
</feature>
<evidence type="ECO:0000256" key="5">
    <source>
        <dbReference type="ARBA" id="ARBA00022694"/>
    </source>
</evidence>
<evidence type="ECO:0000313" key="15">
    <source>
        <dbReference type="Proteomes" id="UP000195787"/>
    </source>
</evidence>
<comment type="subunit">
    <text evidence="10">Monomer.</text>
</comment>
<protein>
    <recommendedName>
        <fullName evidence="10">tRNA dimethylallyltransferase</fullName>
        <ecNumber evidence="10">2.5.1.75</ecNumber>
    </recommendedName>
    <alternativeName>
        <fullName evidence="10">Dimethylallyl diphosphate:tRNA dimethylallyltransferase</fullName>
        <shortName evidence="10">DMAPP:tRNA dimethylallyltransferase</shortName>
        <shortName evidence="10">DMATase</shortName>
    </alternativeName>
    <alternativeName>
        <fullName evidence="10">Isopentenyl-diphosphate:tRNA isopentenyltransferase</fullName>
        <shortName evidence="10">IPP transferase</shortName>
        <shortName evidence="10">IPPT</shortName>
        <shortName evidence="10">IPTase</shortName>
    </alternativeName>
</protein>
<evidence type="ECO:0000256" key="6">
    <source>
        <dbReference type="ARBA" id="ARBA00022741"/>
    </source>
</evidence>
<accession>A0A1R4GIR9</accession>